<proteinExistence type="predicted"/>
<dbReference type="KEGG" id="sbw:TGUWTKB_4930"/>
<dbReference type="STRING" id="1410383.TGUWTKB_4930"/>
<reference evidence="1 2" key="2">
    <citation type="journal article" date="2014" name="Curr. Biol.">
        <title>Symbiont-Supplemented Maternal Investment Underpinning Host's Ecological Adaptation.</title>
        <authorList>
            <person name="Kaiwa N."/>
            <person name="Hosokawa T."/>
            <person name="Nikoh N."/>
            <person name="Tanahashi M."/>
            <person name="Moriyama M."/>
            <person name="Meng X.Y."/>
            <person name="Maeda T."/>
            <person name="Yamaguchi K."/>
            <person name="Shigenobu S."/>
            <person name="Ito M."/>
            <person name="Fukatsu T."/>
        </authorList>
    </citation>
    <scope>NUCLEOTIDE SEQUENCE [LARGE SCALE GENOMIC DNA]</scope>
    <source>
        <strain evidence="1 2">UwTKB</strain>
    </source>
</reference>
<name>A0A090AM38_9ENTR</name>
<accession>A0A090AM38</accession>
<dbReference type="Proteomes" id="UP000031627">
    <property type="component" value="Chromosome"/>
</dbReference>
<evidence type="ECO:0000313" key="1">
    <source>
        <dbReference type="EMBL" id="BAP58719.1"/>
    </source>
</evidence>
<evidence type="ECO:0000313" key="2">
    <source>
        <dbReference type="Proteomes" id="UP000031627"/>
    </source>
</evidence>
<dbReference type="HOGENOM" id="CLU_3318112_0_0_6"/>
<sequence length="39" mass="4846">MFFYFNKKNKYSMDSVKLIKNFKINRLTVFNKNQIKKLI</sequence>
<dbReference type="EMBL" id="AP014521">
    <property type="protein sequence ID" value="BAP58719.1"/>
    <property type="molecule type" value="Genomic_DNA"/>
</dbReference>
<dbReference type="AlphaFoldDB" id="A0A090AM38"/>
<keyword evidence="2" id="KW-1185">Reference proteome</keyword>
<reference evidence="2" key="1">
    <citation type="submission" date="2013-11" db="EMBL/GenBank/DDBJ databases">
        <title>Symbiont-containing voluminous jelly as an extraordinary maternal gift for overwintering insect nymphs.</title>
        <authorList>
            <person name="Kaiwa N."/>
            <person name="Hosokawa T."/>
            <person name="Nikoh N."/>
            <person name="Meng X.Y."/>
            <person name="Tanahashi M."/>
            <person name="Moriyama M."/>
            <person name="Maeda T."/>
            <person name="Yamaguchi K."/>
            <person name="Shigenobu S."/>
            <person name="Ito M."/>
            <person name="Fukatsu T."/>
        </authorList>
    </citation>
    <scope>NUCLEOTIDE SEQUENCE [LARGE SCALE GENOMIC DNA]</scope>
    <source>
        <strain evidence="2">UwTKB</strain>
    </source>
</reference>
<protein>
    <submittedName>
        <fullName evidence="1">Uncharacterized protein</fullName>
    </submittedName>
</protein>
<gene>
    <name evidence="1" type="ORF">TGUWTKB_4930</name>
</gene>
<organism evidence="1 2">
    <name type="scientific">Candidatus Tachikawaea gelatinosa</name>
    <dbReference type="NCBI Taxonomy" id="1410383"/>
    <lineage>
        <taxon>Bacteria</taxon>
        <taxon>Pseudomonadati</taxon>
        <taxon>Pseudomonadota</taxon>
        <taxon>Gammaproteobacteria</taxon>
        <taxon>Enterobacterales</taxon>
        <taxon>Enterobacteriaceae</taxon>
        <taxon>Candidatus Tachikawaea</taxon>
    </lineage>
</organism>